<name>A0A9N7Z2T8_PLEPL</name>
<dbReference type="PRINTS" id="PR00299">
    <property type="entry name" value="ACRYSTALLIN"/>
</dbReference>
<dbReference type="InterPro" id="IPR001436">
    <property type="entry name" value="Alpha-crystallin/sHSP_animal"/>
</dbReference>
<dbReference type="GO" id="GO:0005634">
    <property type="term" value="C:nucleus"/>
    <property type="evidence" value="ECO:0007669"/>
    <property type="project" value="TreeGrafter"/>
</dbReference>
<dbReference type="PANTHER" id="PTHR45640:SF7">
    <property type="entry name" value="HEAT SHOCK PROTEIN BETA-1"/>
    <property type="match status" value="1"/>
</dbReference>
<evidence type="ECO:0000313" key="6">
    <source>
        <dbReference type="Proteomes" id="UP001153269"/>
    </source>
</evidence>
<reference evidence="5" key="1">
    <citation type="submission" date="2020-03" db="EMBL/GenBank/DDBJ databases">
        <authorList>
            <person name="Weist P."/>
        </authorList>
    </citation>
    <scope>NUCLEOTIDE SEQUENCE</scope>
</reference>
<dbReference type="GO" id="GO:0042026">
    <property type="term" value="P:protein refolding"/>
    <property type="evidence" value="ECO:0007669"/>
    <property type="project" value="TreeGrafter"/>
</dbReference>
<comment type="caution">
    <text evidence="5">The sequence shown here is derived from an EMBL/GenBank/DDBJ whole genome shotgun (WGS) entry which is preliminary data.</text>
</comment>
<feature type="compositionally biased region" description="Pro residues" evidence="3">
    <location>
        <begin position="319"/>
        <end position="328"/>
    </location>
</feature>
<protein>
    <recommendedName>
        <fullName evidence="4">SHSP domain-containing protein</fullName>
    </recommendedName>
</protein>
<dbReference type="InterPro" id="IPR002068">
    <property type="entry name" value="A-crystallin/Hsp20_dom"/>
</dbReference>
<dbReference type="GO" id="GO:0051082">
    <property type="term" value="F:unfolded protein binding"/>
    <property type="evidence" value="ECO:0007669"/>
    <property type="project" value="TreeGrafter"/>
</dbReference>
<keyword evidence="6" id="KW-1185">Reference proteome</keyword>
<evidence type="ECO:0000256" key="1">
    <source>
        <dbReference type="PROSITE-ProRule" id="PRU00285"/>
    </source>
</evidence>
<dbReference type="GO" id="GO:0043066">
    <property type="term" value="P:negative regulation of apoptotic process"/>
    <property type="evidence" value="ECO:0007669"/>
    <property type="project" value="TreeGrafter"/>
</dbReference>
<organism evidence="5 6">
    <name type="scientific">Pleuronectes platessa</name>
    <name type="common">European plaice</name>
    <dbReference type="NCBI Taxonomy" id="8262"/>
    <lineage>
        <taxon>Eukaryota</taxon>
        <taxon>Metazoa</taxon>
        <taxon>Chordata</taxon>
        <taxon>Craniata</taxon>
        <taxon>Vertebrata</taxon>
        <taxon>Euteleostomi</taxon>
        <taxon>Actinopterygii</taxon>
        <taxon>Neopterygii</taxon>
        <taxon>Teleostei</taxon>
        <taxon>Neoteleostei</taxon>
        <taxon>Acanthomorphata</taxon>
        <taxon>Carangaria</taxon>
        <taxon>Pleuronectiformes</taxon>
        <taxon>Pleuronectoidei</taxon>
        <taxon>Pleuronectidae</taxon>
        <taxon>Pleuronectes</taxon>
    </lineage>
</organism>
<dbReference type="EMBL" id="CADEAL010003958">
    <property type="protein sequence ID" value="CAB1447765.1"/>
    <property type="molecule type" value="Genomic_DNA"/>
</dbReference>
<dbReference type="Pfam" id="PF00011">
    <property type="entry name" value="HSP20"/>
    <property type="match status" value="1"/>
</dbReference>
<dbReference type="PROSITE" id="PS01031">
    <property type="entry name" value="SHSP"/>
    <property type="match status" value="1"/>
</dbReference>
<dbReference type="AlphaFoldDB" id="A0A9N7Z2T8"/>
<gene>
    <name evidence="5" type="ORF">PLEPLA_LOCUS35442</name>
</gene>
<dbReference type="Gene3D" id="2.60.40.790">
    <property type="match status" value="1"/>
</dbReference>
<dbReference type="SUPFAM" id="SSF49764">
    <property type="entry name" value="HSP20-like chaperones"/>
    <property type="match status" value="1"/>
</dbReference>
<sequence>MGEQNKTLSRPIFRRDVSWEPFPNWTQPSRICMQDFGLPPFLEPGDVDWIDWAKRRLATFSWPDYTQTPLLPPLGGQAKGPRQLTSGVSEVRTGPDSWKIDLDVNHFSPEEITITTKEGYLQISGNHEEKQDQHGSVSRCFNRKYKLPQGVDLQHISSSLSGDGVLSVEAPVPGTSVSEPPSELVIPVQIQQRQDGDQTEIRVDHKRIVGRQIRGNKNMFGCASPPDSSVFTRGTTCDHGRTGEVFILPNISCVLRRKRRVAAERVPVLSDYQWKDLRTVAGGNDAFDAGCVLHSGRFASDRGSGRNSECGGPGKHPAPRSPPFPPPLQDHACVRDEAVHGDTRPELRPTSHKSRSPDCKTREHIAATIKSASLVIR</sequence>
<dbReference type="Proteomes" id="UP001153269">
    <property type="component" value="Unassembled WGS sequence"/>
</dbReference>
<dbReference type="GO" id="GO:0005737">
    <property type="term" value="C:cytoplasm"/>
    <property type="evidence" value="ECO:0007669"/>
    <property type="project" value="TreeGrafter"/>
</dbReference>
<feature type="compositionally biased region" description="Basic and acidic residues" evidence="3">
    <location>
        <begin position="332"/>
        <end position="361"/>
    </location>
</feature>
<dbReference type="PANTHER" id="PTHR45640">
    <property type="entry name" value="HEAT SHOCK PROTEIN HSP-12.2-RELATED"/>
    <property type="match status" value="1"/>
</dbReference>
<feature type="region of interest" description="Disordered" evidence="3">
    <location>
        <begin position="298"/>
        <end position="361"/>
    </location>
</feature>
<dbReference type="GO" id="GO:0009408">
    <property type="term" value="P:response to heat"/>
    <property type="evidence" value="ECO:0007669"/>
    <property type="project" value="TreeGrafter"/>
</dbReference>
<dbReference type="InterPro" id="IPR008978">
    <property type="entry name" value="HSP20-like_chaperone"/>
</dbReference>
<evidence type="ECO:0000256" key="2">
    <source>
        <dbReference type="RuleBase" id="RU003616"/>
    </source>
</evidence>
<feature type="domain" description="SHSP" evidence="4">
    <location>
        <begin position="79"/>
        <end position="191"/>
    </location>
</feature>
<feature type="region of interest" description="Disordered" evidence="3">
    <location>
        <begin position="71"/>
        <end position="92"/>
    </location>
</feature>
<proteinExistence type="inferred from homology"/>
<evidence type="ECO:0000256" key="3">
    <source>
        <dbReference type="SAM" id="MobiDB-lite"/>
    </source>
</evidence>
<evidence type="ECO:0000313" key="5">
    <source>
        <dbReference type="EMBL" id="CAB1447765.1"/>
    </source>
</evidence>
<accession>A0A9N7Z2T8</accession>
<comment type="similarity">
    <text evidence="1 2">Belongs to the small heat shock protein (HSP20) family.</text>
</comment>
<evidence type="ECO:0000259" key="4">
    <source>
        <dbReference type="PROSITE" id="PS01031"/>
    </source>
</evidence>